<keyword evidence="3 8" id="KW-0285">Flavoprotein</keyword>
<organism evidence="11 12">
    <name type="scientific">Marasmiellus scandens</name>
    <dbReference type="NCBI Taxonomy" id="2682957"/>
    <lineage>
        <taxon>Eukaryota</taxon>
        <taxon>Fungi</taxon>
        <taxon>Dikarya</taxon>
        <taxon>Basidiomycota</taxon>
        <taxon>Agaricomycotina</taxon>
        <taxon>Agaricomycetes</taxon>
        <taxon>Agaricomycetidae</taxon>
        <taxon>Agaricales</taxon>
        <taxon>Marasmiineae</taxon>
        <taxon>Omphalotaceae</taxon>
        <taxon>Marasmiellus</taxon>
    </lineage>
</organism>
<protein>
    <recommendedName>
        <fullName evidence="9 10">Glucose-methanol-choline oxidoreductase N-terminal domain-containing protein</fullName>
    </recommendedName>
</protein>
<keyword evidence="12" id="KW-1185">Reference proteome</keyword>
<evidence type="ECO:0000256" key="4">
    <source>
        <dbReference type="ARBA" id="ARBA00022729"/>
    </source>
</evidence>
<sequence>MQSLQSFFLHSLAFTSISQITPEQVTPESFAATSFDVLIIGGGTAGLTLANRLSATNTKVGVIDAGIYNASGDPLLDVPFNPGAFIGDPTRTFYGDPAYDWSFFSVPQAHLDDRPIFYPRGKVLGGSSAINNLVWQRGAAHEYDNWGTLINSDEWTFDKLLPYFKKVENWTSPANMLIDTLEPSPELAAAQGTCGHVQTCYNSFRTDIDVAFAEAFRNLGLSLSPNPDNGDSKYIAQAGSADSVDVQTGKRSYAAPAYYGPEVRSRDNLVVLEKAVVSRILWDETTLGSDAVRANAVEYIVNGTTYSVNVTREVIVSAGSLKSPQVLELSGIGNPDILEAAGINVTVNSTGVGENMMDHLLLVTDFVVNDGVLTLDWLTNNETFLTEQRELFTSKGQGAFTYAGRLTAPIPMQDLASNGVAELQPLLDNLQADLDSRKSTPLHAAQYDLLKKMLDTGDVGFASPIALPRGGAAGGPFDPSANYVSLALYYMHEFSRGTIHINSSDPNASPLIDPNFGDFQWDLDASRVGVQWLRKWAETEPISNMISSPNFPAANVTSEGDWDKFVKSTVGTISHPMGTAIMATRELGGVVDDRLKVYGTDNVRVVDASVIPLTVGAPIQQSVYAVAEKASDMIIGDLNLS</sequence>
<dbReference type="InterPro" id="IPR007867">
    <property type="entry name" value="GMC_OxRtase_C"/>
</dbReference>
<evidence type="ECO:0000256" key="1">
    <source>
        <dbReference type="ARBA" id="ARBA00001974"/>
    </source>
</evidence>
<evidence type="ECO:0000256" key="6">
    <source>
        <dbReference type="ARBA" id="ARBA00023002"/>
    </source>
</evidence>
<dbReference type="Pfam" id="PF05199">
    <property type="entry name" value="GMC_oxred_C"/>
    <property type="match status" value="1"/>
</dbReference>
<dbReference type="PROSITE" id="PS00624">
    <property type="entry name" value="GMC_OXRED_2"/>
    <property type="match status" value="1"/>
</dbReference>
<keyword evidence="7" id="KW-0325">Glycoprotein</keyword>
<evidence type="ECO:0000256" key="5">
    <source>
        <dbReference type="ARBA" id="ARBA00022827"/>
    </source>
</evidence>
<dbReference type="SUPFAM" id="SSF54373">
    <property type="entry name" value="FAD-linked reductases, C-terminal domain"/>
    <property type="match status" value="1"/>
</dbReference>
<feature type="domain" description="Glucose-methanol-choline oxidoreductase N-terminal" evidence="9">
    <location>
        <begin position="121"/>
        <end position="144"/>
    </location>
</feature>
<dbReference type="PIRSF" id="PIRSF000137">
    <property type="entry name" value="Alcohol_oxidase"/>
    <property type="match status" value="1"/>
</dbReference>
<evidence type="ECO:0000313" key="11">
    <source>
        <dbReference type="EMBL" id="KAK7462180.1"/>
    </source>
</evidence>
<feature type="domain" description="Glucose-methanol-choline oxidoreductase N-terminal" evidence="10">
    <location>
        <begin position="319"/>
        <end position="333"/>
    </location>
</feature>
<evidence type="ECO:0000256" key="8">
    <source>
        <dbReference type="RuleBase" id="RU003968"/>
    </source>
</evidence>
<dbReference type="InterPro" id="IPR012132">
    <property type="entry name" value="GMC_OxRdtase"/>
</dbReference>
<gene>
    <name evidence="11" type="ORF">VKT23_007784</name>
</gene>
<dbReference type="PANTHER" id="PTHR11552:SF201">
    <property type="entry name" value="GLUCOSE-METHANOL-CHOLINE OXIDOREDUCTASE N-TERMINAL DOMAIN-CONTAINING PROTEIN"/>
    <property type="match status" value="1"/>
</dbReference>
<dbReference type="Gene3D" id="3.50.50.60">
    <property type="entry name" value="FAD/NAD(P)-binding domain"/>
    <property type="match status" value="1"/>
</dbReference>
<evidence type="ECO:0000259" key="9">
    <source>
        <dbReference type="PROSITE" id="PS00623"/>
    </source>
</evidence>
<dbReference type="InterPro" id="IPR036188">
    <property type="entry name" value="FAD/NAD-bd_sf"/>
</dbReference>
<dbReference type="SUPFAM" id="SSF51905">
    <property type="entry name" value="FAD/NAD(P)-binding domain"/>
    <property type="match status" value="1"/>
</dbReference>
<keyword evidence="4" id="KW-0732">Signal</keyword>
<dbReference type="PROSITE" id="PS00623">
    <property type="entry name" value="GMC_OXRED_1"/>
    <property type="match status" value="1"/>
</dbReference>
<dbReference type="InterPro" id="IPR000172">
    <property type="entry name" value="GMC_OxRdtase_N"/>
</dbReference>
<reference evidence="11 12" key="1">
    <citation type="submission" date="2024-01" db="EMBL/GenBank/DDBJ databases">
        <title>A draft genome for the cacao thread blight pathogen Marasmiellus scandens.</title>
        <authorList>
            <person name="Baruah I.K."/>
            <person name="Leung J."/>
            <person name="Bukari Y."/>
            <person name="Amoako-Attah I."/>
            <person name="Meinhardt L.W."/>
            <person name="Bailey B.A."/>
            <person name="Cohen S.P."/>
        </authorList>
    </citation>
    <scope>NUCLEOTIDE SEQUENCE [LARGE SCALE GENOMIC DNA]</scope>
    <source>
        <strain evidence="11 12">GH-19</strain>
    </source>
</reference>
<comment type="caution">
    <text evidence="11">The sequence shown here is derived from an EMBL/GenBank/DDBJ whole genome shotgun (WGS) entry which is preliminary data.</text>
</comment>
<evidence type="ECO:0000256" key="2">
    <source>
        <dbReference type="ARBA" id="ARBA00010790"/>
    </source>
</evidence>
<dbReference type="PANTHER" id="PTHR11552">
    <property type="entry name" value="GLUCOSE-METHANOL-CHOLINE GMC OXIDOREDUCTASE"/>
    <property type="match status" value="1"/>
</dbReference>
<evidence type="ECO:0000256" key="3">
    <source>
        <dbReference type="ARBA" id="ARBA00022630"/>
    </source>
</evidence>
<evidence type="ECO:0000313" key="12">
    <source>
        <dbReference type="Proteomes" id="UP001498398"/>
    </source>
</evidence>
<proteinExistence type="inferred from homology"/>
<comment type="cofactor">
    <cofactor evidence="1">
        <name>FAD</name>
        <dbReference type="ChEBI" id="CHEBI:57692"/>
    </cofactor>
</comment>
<dbReference type="Pfam" id="PF00732">
    <property type="entry name" value="GMC_oxred_N"/>
    <property type="match status" value="1"/>
</dbReference>
<name>A0ABR1JJJ3_9AGAR</name>
<dbReference type="Proteomes" id="UP001498398">
    <property type="component" value="Unassembled WGS sequence"/>
</dbReference>
<dbReference type="Gene3D" id="3.30.560.10">
    <property type="entry name" value="Glucose Oxidase, domain 3"/>
    <property type="match status" value="1"/>
</dbReference>
<evidence type="ECO:0000259" key="10">
    <source>
        <dbReference type="PROSITE" id="PS00624"/>
    </source>
</evidence>
<keyword evidence="6" id="KW-0560">Oxidoreductase</keyword>
<keyword evidence="5 8" id="KW-0274">FAD</keyword>
<comment type="similarity">
    <text evidence="2 8">Belongs to the GMC oxidoreductase family.</text>
</comment>
<dbReference type="EMBL" id="JBANRG010000011">
    <property type="protein sequence ID" value="KAK7462180.1"/>
    <property type="molecule type" value="Genomic_DNA"/>
</dbReference>
<evidence type="ECO:0000256" key="7">
    <source>
        <dbReference type="ARBA" id="ARBA00023180"/>
    </source>
</evidence>
<accession>A0ABR1JJJ3</accession>